<feature type="compositionally biased region" description="Basic and acidic residues" evidence="1">
    <location>
        <begin position="62"/>
        <end position="76"/>
    </location>
</feature>
<dbReference type="AlphaFoldDB" id="A0A1R1PH99"/>
<gene>
    <name evidence="2" type="ORF">AX774_g6187</name>
</gene>
<feature type="region of interest" description="Disordered" evidence="1">
    <location>
        <begin position="113"/>
        <end position="272"/>
    </location>
</feature>
<feature type="compositionally biased region" description="Low complexity" evidence="1">
    <location>
        <begin position="222"/>
        <end position="235"/>
    </location>
</feature>
<sequence length="531" mass="58617">METMGNAYEYKFLHEAEFIVGEDDPNTKETPNDTAAGKKGEGSKDGKGDSNKAEESAEDNEKDGKSNKDSSKSKENEGEEEQRQEEEEQEVYTLDDLISNALFVNGQLASGAIDYEVDKEPSRRVSVSKKIVESGGAKKTVPVQQDSEKQKSASVETETEEPNKKSNIASEDNNRDEEASKDVVEKNLEAANVENPGNNENKLMELFNSQNGNMENVELNKKSSANKSSDNVNAVESPSDNKKPQNTEKAEEKPRVVSTEPEQAQAAAGVEESIDRGNAVNHPLPRASEAMSFSNISKGMNATDTSQILFTDTEISLANLDDLSASYNRDHANSRAREKNRSQFSRIANVLAQSSHNIRRNIEDLEQHSARFRMKTKSFIMEPTRSFASLGVSGFNQSHSNMNANANTNSVHIVDLQDAINKNSSNNAKERLTTFQKLMEPFKSLQLPNTKTNKAKNTKKSTQDQTLFSAAPASFGKDIRNIMSDAEIAACTQDMAPSINEKTNQKNKNSDPSKKSIFDISKSFKLFGIKK</sequence>
<accession>A0A1R1PH99</accession>
<feature type="region of interest" description="Disordered" evidence="1">
    <location>
        <begin position="20"/>
        <end position="93"/>
    </location>
</feature>
<evidence type="ECO:0000256" key="1">
    <source>
        <dbReference type="SAM" id="MobiDB-lite"/>
    </source>
</evidence>
<comment type="caution">
    <text evidence="2">The sequence shown here is derived from an EMBL/GenBank/DDBJ whole genome shotgun (WGS) entry which is preliminary data.</text>
</comment>
<reference evidence="3" key="1">
    <citation type="submission" date="2017-01" db="EMBL/GenBank/DDBJ databases">
        <authorList>
            <person name="Wang Y."/>
            <person name="White M."/>
            <person name="Kvist S."/>
            <person name="Moncalvo J.-M."/>
        </authorList>
    </citation>
    <scope>NUCLEOTIDE SEQUENCE [LARGE SCALE GENOMIC DNA]</scope>
    <source>
        <strain evidence="3">COL-18-3</strain>
    </source>
</reference>
<protein>
    <submittedName>
        <fullName evidence="2">Uncharacterized protein</fullName>
    </submittedName>
</protein>
<dbReference type="EMBL" id="LSSK01001208">
    <property type="protein sequence ID" value="OMH80375.1"/>
    <property type="molecule type" value="Genomic_DNA"/>
</dbReference>
<feature type="compositionally biased region" description="Basic and acidic residues" evidence="1">
    <location>
        <begin position="25"/>
        <end position="55"/>
    </location>
</feature>
<evidence type="ECO:0000313" key="2">
    <source>
        <dbReference type="EMBL" id="OMH80375.1"/>
    </source>
</evidence>
<organism evidence="2 3">
    <name type="scientific">Zancudomyces culisetae</name>
    <name type="common">Gut fungus</name>
    <name type="synonym">Smittium culisetae</name>
    <dbReference type="NCBI Taxonomy" id="1213189"/>
    <lineage>
        <taxon>Eukaryota</taxon>
        <taxon>Fungi</taxon>
        <taxon>Fungi incertae sedis</taxon>
        <taxon>Zoopagomycota</taxon>
        <taxon>Kickxellomycotina</taxon>
        <taxon>Harpellomycetes</taxon>
        <taxon>Harpellales</taxon>
        <taxon>Legeriomycetaceae</taxon>
        <taxon>Zancudomyces</taxon>
    </lineage>
</organism>
<proteinExistence type="predicted"/>
<feature type="compositionally biased region" description="Basic and acidic residues" evidence="1">
    <location>
        <begin position="172"/>
        <end position="188"/>
    </location>
</feature>
<feature type="compositionally biased region" description="Basic and acidic residues" evidence="1">
    <location>
        <begin position="239"/>
        <end position="255"/>
    </location>
</feature>
<dbReference type="Proteomes" id="UP000188320">
    <property type="component" value="Unassembled WGS sequence"/>
</dbReference>
<feature type="compositionally biased region" description="Acidic residues" evidence="1">
    <location>
        <begin position="77"/>
        <end position="90"/>
    </location>
</feature>
<keyword evidence="3" id="KW-1185">Reference proteome</keyword>
<feature type="compositionally biased region" description="Polar residues" evidence="1">
    <location>
        <begin position="195"/>
        <end position="214"/>
    </location>
</feature>
<feature type="region of interest" description="Disordered" evidence="1">
    <location>
        <begin position="494"/>
        <end position="516"/>
    </location>
</feature>
<evidence type="ECO:0000313" key="3">
    <source>
        <dbReference type="Proteomes" id="UP000188320"/>
    </source>
</evidence>
<name>A0A1R1PH99_ZANCU</name>